<dbReference type="RefSeq" id="XP_054937850.1">
    <property type="nucleotide sequence ID" value="XM_055081875.1"/>
</dbReference>
<evidence type="ECO:0000256" key="2">
    <source>
        <dbReference type="SAM" id="Phobius"/>
    </source>
</evidence>
<feature type="compositionally biased region" description="Basic and acidic residues" evidence="1">
    <location>
        <begin position="108"/>
        <end position="122"/>
    </location>
</feature>
<dbReference type="AlphaFoldDB" id="A0A9W2WFE5"/>
<gene>
    <name evidence="4" type="primary">SERP1</name>
</gene>
<name>A0A9W2WFE5_PHYMC</name>
<dbReference type="Proteomes" id="UP000248484">
    <property type="component" value="Chromosome 1"/>
</dbReference>
<dbReference type="GeneID" id="102989601"/>
<feature type="region of interest" description="Disordered" evidence="1">
    <location>
        <begin position="35"/>
        <end position="178"/>
    </location>
</feature>
<proteinExistence type="predicted"/>
<feature type="compositionally biased region" description="Low complexity" evidence="1">
    <location>
        <begin position="146"/>
        <end position="163"/>
    </location>
</feature>
<feature type="transmembrane region" description="Helical" evidence="2">
    <location>
        <begin position="16"/>
        <end position="33"/>
    </location>
</feature>
<evidence type="ECO:0000313" key="4">
    <source>
        <dbReference type="RefSeq" id="XP_054937850.1"/>
    </source>
</evidence>
<keyword evidence="2" id="KW-1133">Transmembrane helix</keyword>
<organism evidence="3 4">
    <name type="scientific">Physeter macrocephalus</name>
    <name type="common">Sperm whale</name>
    <name type="synonym">Physeter catodon</name>
    <dbReference type="NCBI Taxonomy" id="9755"/>
    <lineage>
        <taxon>Eukaryota</taxon>
        <taxon>Metazoa</taxon>
        <taxon>Chordata</taxon>
        <taxon>Craniata</taxon>
        <taxon>Vertebrata</taxon>
        <taxon>Euteleostomi</taxon>
        <taxon>Mammalia</taxon>
        <taxon>Eutheria</taxon>
        <taxon>Laurasiatheria</taxon>
        <taxon>Artiodactyla</taxon>
        <taxon>Whippomorpha</taxon>
        <taxon>Cetacea</taxon>
        <taxon>Odontoceti</taxon>
        <taxon>Physeteridae</taxon>
        <taxon>Physeter</taxon>
    </lineage>
</organism>
<keyword evidence="3" id="KW-1185">Reference proteome</keyword>
<keyword evidence="2" id="KW-0472">Membrane</keyword>
<accession>A0A9W2WFE5</accession>
<keyword evidence="2" id="KW-0812">Transmembrane</keyword>
<evidence type="ECO:0000313" key="3">
    <source>
        <dbReference type="Proteomes" id="UP000248484"/>
    </source>
</evidence>
<feature type="compositionally biased region" description="Low complexity" evidence="1">
    <location>
        <begin position="88"/>
        <end position="107"/>
    </location>
</feature>
<evidence type="ECO:0000256" key="1">
    <source>
        <dbReference type="SAM" id="MobiDB-lite"/>
    </source>
</evidence>
<reference evidence="4" key="1">
    <citation type="submission" date="2025-08" db="UniProtKB">
        <authorList>
            <consortium name="RefSeq"/>
        </authorList>
    </citation>
    <scope>IDENTIFICATION</scope>
    <source>
        <tissue evidence="4">Muscle</tissue>
    </source>
</reference>
<dbReference type="CTD" id="27230"/>
<feature type="compositionally biased region" description="Low complexity" evidence="1">
    <location>
        <begin position="68"/>
        <end position="79"/>
    </location>
</feature>
<protein>
    <submittedName>
        <fullName evidence="4">Stress-associated endoplasmic reticulum protein 1 isoform X1</fullName>
    </submittedName>
</protein>
<sequence length="178" mass="19041">MLTLAAVPEVVRGDGLHRPVALCSVAFLSSLTLRSRRRPQRRRENIPAACSPPTARPSRSAGRSGVVSQPAARAQLRAQPPRPPRPGPAAGASAPPESLLAPAARAPGAERRSQRPEEKRASEAQGWPGQVVAPRRWSPSSGSVWPTRSTARTSPSAATSPRPRNFPDYSKYQDGHVK</sequence>